<dbReference type="FunFam" id="3.30.160.60:FF:000100">
    <property type="entry name" value="Zinc finger 45-like"/>
    <property type="match status" value="1"/>
</dbReference>
<dbReference type="SUPFAM" id="SSF57667">
    <property type="entry name" value="beta-beta-alpha zinc fingers"/>
    <property type="match status" value="3"/>
</dbReference>
<keyword evidence="6" id="KW-0862">Zinc</keyword>
<evidence type="ECO:0000313" key="14">
    <source>
        <dbReference type="Proteomes" id="UP000091820"/>
    </source>
</evidence>
<proteinExistence type="inferred from homology"/>
<sequence length="300" mass="34651">MATPEEFDETVPVAPIYSCKRCSKIFPCKRDQLLHKKEVHSQNKSSYECKLCGKFFCNSGNLERHMKVHNNVRPFVCRICGKAFAQSVNLTRHYSVHNGERPYQCNFCTKTFTQQSNMTRHQLTHTGEKPFRCKRCGRYFSQRVNLKKHIMGHLNAKPYACKICQKAFIQMGNFKKHLLTHIKDGVDIDIKATLAEAQAQAHQCLELADDQPVGFECAVCRLVFNNFTDFEMHENECNVRAQNIDDIDGEHVTHEVVVQDIEEQVEEHVITSIEDQNQFAPLKYSVSQLDTHEIIIETSR</sequence>
<dbReference type="GO" id="GO:0008270">
    <property type="term" value="F:zinc ion binding"/>
    <property type="evidence" value="ECO:0007669"/>
    <property type="project" value="UniProtKB-KW"/>
</dbReference>
<organism evidence="13 14">
    <name type="scientific">Glossina brevipalpis</name>
    <dbReference type="NCBI Taxonomy" id="37001"/>
    <lineage>
        <taxon>Eukaryota</taxon>
        <taxon>Metazoa</taxon>
        <taxon>Ecdysozoa</taxon>
        <taxon>Arthropoda</taxon>
        <taxon>Hexapoda</taxon>
        <taxon>Insecta</taxon>
        <taxon>Pterygota</taxon>
        <taxon>Neoptera</taxon>
        <taxon>Endopterygota</taxon>
        <taxon>Diptera</taxon>
        <taxon>Brachycera</taxon>
        <taxon>Muscomorpha</taxon>
        <taxon>Hippoboscoidea</taxon>
        <taxon>Glossinidae</taxon>
        <taxon>Glossina</taxon>
    </lineage>
</organism>
<evidence type="ECO:0000256" key="6">
    <source>
        <dbReference type="ARBA" id="ARBA00022833"/>
    </source>
</evidence>
<evidence type="ECO:0000256" key="10">
    <source>
        <dbReference type="ARBA" id="ARBA00023242"/>
    </source>
</evidence>
<dbReference type="STRING" id="37001.A0A1A9W998"/>
<keyword evidence="3" id="KW-0479">Metal-binding</keyword>
<feature type="domain" description="C2H2-type" evidence="12">
    <location>
        <begin position="17"/>
        <end position="45"/>
    </location>
</feature>
<dbReference type="PANTHER" id="PTHR24394">
    <property type="entry name" value="ZINC FINGER PROTEIN"/>
    <property type="match status" value="1"/>
</dbReference>
<accession>A0A1A9W998</accession>
<dbReference type="FunFam" id="3.30.160.60:FF:000508">
    <property type="entry name" value="Myeloid zinc finger 1"/>
    <property type="match status" value="1"/>
</dbReference>
<dbReference type="InterPro" id="IPR013087">
    <property type="entry name" value="Znf_C2H2_type"/>
</dbReference>
<evidence type="ECO:0000256" key="1">
    <source>
        <dbReference type="ARBA" id="ARBA00004123"/>
    </source>
</evidence>
<evidence type="ECO:0000256" key="7">
    <source>
        <dbReference type="ARBA" id="ARBA00023015"/>
    </source>
</evidence>
<dbReference type="PROSITE" id="PS00028">
    <property type="entry name" value="ZINC_FINGER_C2H2_1"/>
    <property type="match status" value="6"/>
</dbReference>
<keyword evidence="4" id="KW-0677">Repeat</keyword>
<reference evidence="14" key="1">
    <citation type="submission" date="2014-03" db="EMBL/GenBank/DDBJ databases">
        <authorList>
            <person name="Aksoy S."/>
            <person name="Warren W."/>
            <person name="Wilson R.K."/>
        </authorList>
    </citation>
    <scope>NUCLEOTIDE SEQUENCE [LARGE SCALE GENOMIC DNA]</scope>
    <source>
        <strain evidence="14">IAEA</strain>
    </source>
</reference>
<dbReference type="Gene3D" id="3.30.160.60">
    <property type="entry name" value="Classic Zinc Finger"/>
    <property type="match status" value="5"/>
</dbReference>
<evidence type="ECO:0000313" key="13">
    <source>
        <dbReference type="EnsemblMetazoa" id="GBRI010925-PA"/>
    </source>
</evidence>
<keyword evidence="14" id="KW-1185">Reference proteome</keyword>
<dbReference type="VEuPathDB" id="VectorBase:GBRI010925"/>
<keyword evidence="5 11" id="KW-0863">Zinc-finger</keyword>
<evidence type="ECO:0000256" key="4">
    <source>
        <dbReference type="ARBA" id="ARBA00022737"/>
    </source>
</evidence>
<dbReference type="GO" id="GO:0000981">
    <property type="term" value="F:DNA-binding transcription factor activity, RNA polymerase II-specific"/>
    <property type="evidence" value="ECO:0007669"/>
    <property type="project" value="TreeGrafter"/>
</dbReference>
<evidence type="ECO:0000256" key="8">
    <source>
        <dbReference type="ARBA" id="ARBA00023125"/>
    </source>
</evidence>
<dbReference type="GO" id="GO:1990837">
    <property type="term" value="F:sequence-specific double-stranded DNA binding"/>
    <property type="evidence" value="ECO:0007669"/>
    <property type="project" value="UniProtKB-ARBA"/>
</dbReference>
<keyword evidence="8" id="KW-0238">DNA-binding</keyword>
<protein>
    <recommendedName>
        <fullName evidence="12">C2H2-type domain-containing protein</fullName>
    </recommendedName>
</protein>
<dbReference type="InterPro" id="IPR036236">
    <property type="entry name" value="Znf_C2H2_sf"/>
</dbReference>
<keyword evidence="7" id="KW-0805">Transcription regulation</keyword>
<dbReference type="FunFam" id="3.30.160.60:FF:001498">
    <property type="entry name" value="Zinc finger protein 404"/>
    <property type="match status" value="1"/>
</dbReference>
<feature type="domain" description="C2H2-type" evidence="12">
    <location>
        <begin position="75"/>
        <end position="102"/>
    </location>
</feature>
<comment type="subcellular location">
    <subcellularLocation>
        <location evidence="1">Nucleus</location>
    </subcellularLocation>
</comment>
<dbReference type="GO" id="GO:0042802">
    <property type="term" value="F:identical protein binding"/>
    <property type="evidence" value="ECO:0007669"/>
    <property type="project" value="UniProtKB-ARBA"/>
</dbReference>
<feature type="domain" description="C2H2-type" evidence="12">
    <location>
        <begin position="47"/>
        <end position="74"/>
    </location>
</feature>
<feature type="domain" description="C2H2-type" evidence="12">
    <location>
        <begin position="159"/>
        <end position="186"/>
    </location>
</feature>
<evidence type="ECO:0000256" key="2">
    <source>
        <dbReference type="ARBA" id="ARBA00006991"/>
    </source>
</evidence>
<dbReference type="SMART" id="SM00355">
    <property type="entry name" value="ZnF_C2H2"/>
    <property type="match status" value="7"/>
</dbReference>
<dbReference type="EnsemblMetazoa" id="GBRI010925-RA">
    <property type="protein sequence ID" value="GBRI010925-PA"/>
    <property type="gene ID" value="GBRI010925"/>
</dbReference>
<name>A0A1A9W998_9MUSC</name>
<dbReference type="Proteomes" id="UP000091820">
    <property type="component" value="Unassembled WGS sequence"/>
</dbReference>
<feature type="domain" description="C2H2-type" evidence="12">
    <location>
        <begin position="131"/>
        <end position="158"/>
    </location>
</feature>
<evidence type="ECO:0000259" key="12">
    <source>
        <dbReference type="PROSITE" id="PS50157"/>
    </source>
</evidence>
<dbReference type="GO" id="GO:0005634">
    <property type="term" value="C:nucleus"/>
    <property type="evidence" value="ECO:0007669"/>
    <property type="project" value="UniProtKB-SubCell"/>
</dbReference>
<dbReference type="AlphaFoldDB" id="A0A1A9W998"/>
<dbReference type="PROSITE" id="PS50157">
    <property type="entry name" value="ZINC_FINGER_C2H2_2"/>
    <property type="match status" value="6"/>
</dbReference>
<evidence type="ECO:0000256" key="3">
    <source>
        <dbReference type="ARBA" id="ARBA00022723"/>
    </source>
</evidence>
<dbReference type="FunFam" id="3.30.160.60:FF:000303">
    <property type="entry name" value="Zinc finger protein 41"/>
    <property type="match status" value="1"/>
</dbReference>
<evidence type="ECO:0000256" key="9">
    <source>
        <dbReference type="ARBA" id="ARBA00023163"/>
    </source>
</evidence>
<reference evidence="13" key="2">
    <citation type="submission" date="2020-05" db="UniProtKB">
        <authorList>
            <consortium name="EnsemblMetazoa"/>
        </authorList>
    </citation>
    <scope>IDENTIFICATION</scope>
    <source>
        <strain evidence="13">IAEA</strain>
    </source>
</reference>
<evidence type="ECO:0000256" key="5">
    <source>
        <dbReference type="ARBA" id="ARBA00022771"/>
    </source>
</evidence>
<evidence type="ECO:0000256" key="11">
    <source>
        <dbReference type="PROSITE-ProRule" id="PRU00042"/>
    </source>
</evidence>
<keyword evidence="9" id="KW-0804">Transcription</keyword>
<dbReference type="Pfam" id="PF00096">
    <property type="entry name" value="zf-C2H2"/>
    <property type="match status" value="5"/>
</dbReference>
<comment type="similarity">
    <text evidence="2">Belongs to the krueppel C2H2-type zinc-finger protein family.</text>
</comment>
<feature type="domain" description="C2H2-type" evidence="12">
    <location>
        <begin position="103"/>
        <end position="130"/>
    </location>
</feature>
<dbReference type="PANTHER" id="PTHR24394:SF29">
    <property type="entry name" value="MYONEURIN"/>
    <property type="match status" value="1"/>
</dbReference>
<dbReference type="FunFam" id="3.30.160.60:FF:000325">
    <property type="entry name" value="ZFP90 zinc finger protein"/>
    <property type="match status" value="1"/>
</dbReference>
<keyword evidence="10" id="KW-0539">Nucleus</keyword>